<gene>
    <name evidence="1" type="ORF">D8800_03240</name>
</gene>
<comment type="caution">
    <text evidence="1">The sequence shown here is derived from an EMBL/GenBank/DDBJ whole genome shotgun (WGS) entry which is preliminary data.</text>
</comment>
<protein>
    <submittedName>
        <fullName evidence="1">Uncharacterized protein</fullName>
    </submittedName>
</protein>
<organism evidence="1 2">
    <name type="scientific">Streptococcus oralis</name>
    <dbReference type="NCBI Taxonomy" id="1303"/>
    <lineage>
        <taxon>Bacteria</taxon>
        <taxon>Bacillati</taxon>
        <taxon>Bacillota</taxon>
        <taxon>Bacilli</taxon>
        <taxon>Lactobacillales</taxon>
        <taxon>Streptococcaceae</taxon>
        <taxon>Streptococcus</taxon>
    </lineage>
</organism>
<proteinExistence type="predicted"/>
<dbReference type="EMBL" id="RMVN01000003">
    <property type="protein sequence ID" value="RSK21795.1"/>
    <property type="molecule type" value="Genomic_DNA"/>
</dbReference>
<evidence type="ECO:0000313" key="1">
    <source>
        <dbReference type="EMBL" id="RSK21795.1"/>
    </source>
</evidence>
<accession>A0A428IVT3</accession>
<dbReference type="Proteomes" id="UP000269220">
    <property type="component" value="Unassembled WGS sequence"/>
</dbReference>
<evidence type="ECO:0000313" key="2">
    <source>
        <dbReference type="Proteomes" id="UP000269220"/>
    </source>
</evidence>
<reference evidence="1 2" key="1">
    <citation type="submission" date="2018-11" db="EMBL/GenBank/DDBJ databases">
        <title>Species Designations Belie Phenotypic and Genotypic Heterogeneity in Oral Streptococci.</title>
        <authorList>
            <person name="Velsko I."/>
        </authorList>
    </citation>
    <scope>NUCLEOTIDE SEQUENCE [LARGE SCALE GENOMIC DNA]</scope>
    <source>
        <strain evidence="1 2">BCC05</strain>
    </source>
</reference>
<dbReference type="AlphaFoldDB" id="A0A428IVT3"/>
<sequence>MFTKLKQTFIGRPLKSLTEGEGGLLGKMQALAMLSSDALSSIANGPEQVVLIPSLLLVKLGNIFYTIR</sequence>
<name>A0A428IVT3_STROR</name>